<dbReference type="InterPro" id="IPR036640">
    <property type="entry name" value="ABC1_TM_sf"/>
</dbReference>
<keyword evidence="5 6" id="KW-0472">Membrane</keyword>
<dbReference type="InterPro" id="IPR003439">
    <property type="entry name" value="ABC_transporter-like_ATP-bd"/>
</dbReference>
<keyword evidence="1 6" id="KW-0812">Transmembrane</keyword>
<evidence type="ECO:0000313" key="9">
    <source>
        <dbReference type="Proteomes" id="UP000649617"/>
    </source>
</evidence>
<feature type="transmembrane region" description="Helical" evidence="6">
    <location>
        <begin position="601"/>
        <end position="619"/>
    </location>
</feature>
<evidence type="ECO:0000256" key="4">
    <source>
        <dbReference type="ARBA" id="ARBA00022989"/>
    </source>
</evidence>
<evidence type="ECO:0000256" key="6">
    <source>
        <dbReference type="SAM" id="Phobius"/>
    </source>
</evidence>
<dbReference type="Proteomes" id="UP000649617">
    <property type="component" value="Unassembled WGS sequence"/>
</dbReference>
<dbReference type="Gene3D" id="1.20.1560.10">
    <property type="entry name" value="ABC transporter type 1, transmembrane domain"/>
    <property type="match status" value="1"/>
</dbReference>
<organism evidence="8 9">
    <name type="scientific">Symbiodinium pilosum</name>
    <name type="common">Dinoflagellate</name>
    <dbReference type="NCBI Taxonomy" id="2952"/>
    <lineage>
        <taxon>Eukaryota</taxon>
        <taxon>Sar</taxon>
        <taxon>Alveolata</taxon>
        <taxon>Dinophyceae</taxon>
        <taxon>Suessiales</taxon>
        <taxon>Symbiodiniaceae</taxon>
        <taxon>Symbiodinium</taxon>
    </lineage>
</organism>
<dbReference type="EMBL" id="CAJNIZ010008114">
    <property type="protein sequence ID" value="CAE7264325.1"/>
    <property type="molecule type" value="Genomic_DNA"/>
</dbReference>
<evidence type="ECO:0000256" key="3">
    <source>
        <dbReference type="ARBA" id="ARBA00022840"/>
    </source>
</evidence>
<sequence>MACIQVTVLVAWLWSQLGAVAFLAPLGFAPLLPVTAARLRNLVETYVAYETAAQQRQAFIGEAESKQGLPQVKGQDLLEQAQRLRREELNSLWVMHNMSYQVALLAARWPQLIALSCVVVISVLVPSQPEVLLPLFLQLHCLLRQLSVCSSSMTKLWAAKPALIRVEAFMRRCELPVVSAIQEQDLCLHLFGSFPWEDEENETESWPVLVDMDLKVPLGTRIAVLGTSGAGKTSLLNAAAGALRPLADGSVRRTPSALMLPSAAWIFPGSLQANILGGRSLELDRYKQVIQVLGLEAAAAEDLERASPAMKARVALARAAYGREELVLMDDPFRGIEPADAEQILEVLEGPLFAGRSCIVTFDHSTAQLAIASQGFDSLLVLEGGAVVASGQAPQDLQSQACAWGWALPDTVNPPRAQQRASRALHGPRPATQLGGGKISVVHEQKHRAHKLGGPFGAWAFLKLAGRCQIVFVYCLLLVDQILQTGLDWFLLVAALRTDRARNLLSFHWQFGTCWINLMLKVGLAHAAASCCTAAGEAFHSRWLKERVMKACDSSRSLQMVMQDMTVVDLGLSHQVWVILAMLCSTLGLLCLVHVRLPLPAYGFCLALPAYGVACWCLFKSFHCRVNLHRNLRDSQNTVYRSLSDTFAAGATGKLLAKEQHVMELEEATLQVYAGRCARMSGPSAMLLTQISLCLSAVYTLAAMLTVSYMDDVTEVGLTLAPLALLVQFLVPSVEALSGFEDVGAAAGRLVDELQQDVSPRTFAS</sequence>
<gene>
    <name evidence="8" type="primary">CFTR</name>
    <name evidence="8" type="ORF">SPIL2461_LOCUS5650</name>
</gene>
<dbReference type="GO" id="GO:0016887">
    <property type="term" value="F:ATP hydrolysis activity"/>
    <property type="evidence" value="ECO:0007669"/>
    <property type="project" value="InterPro"/>
</dbReference>
<feature type="transmembrane region" description="Helical" evidence="6">
    <location>
        <begin position="713"/>
        <end position="731"/>
    </location>
</feature>
<dbReference type="PANTHER" id="PTHR24223">
    <property type="entry name" value="ATP-BINDING CASSETTE SUB-FAMILY C"/>
    <property type="match status" value="1"/>
</dbReference>
<keyword evidence="9" id="KW-1185">Reference proteome</keyword>
<keyword evidence="2" id="KW-0547">Nucleotide-binding</keyword>
<evidence type="ECO:0000256" key="2">
    <source>
        <dbReference type="ARBA" id="ARBA00022741"/>
    </source>
</evidence>
<feature type="transmembrane region" description="Helical" evidence="6">
    <location>
        <begin position="471"/>
        <end position="496"/>
    </location>
</feature>
<feature type="domain" description="ABC transporter" evidence="7">
    <location>
        <begin position="181"/>
        <end position="409"/>
    </location>
</feature>
<dbReference type="GO" id="GO:0016020">
    <property type="term" value="C:membrane"/>
    <property type="evidence" value="ECO:0007669"/>
    <property type="project" value="InterPro"/>
</dbReference>
<dbReference type="PANTHER" id="PTHR24223:SF399">
    <property type="entry name" value="ABC TRANSPORTER ATNG"/>
    <property type="match status" value="1"/>
</dbReference>
<evidence type="ECO:0000256" key="5">
    <source>
        <dbReference type="ARBA" id="ARBA00023136"/>
    </source>
</evidence>
<feature type="transmembrane region" description="Helical" evidence="6">
    <location>
        <begin position="685"/>
        <end position="707"/>
    </location>
</feature>
<dbReference type="GO" id="GO:0042626">
    <property type="term" value="F:ATPase-coupled transmembrane transporter activity"/>
    <property type="evidence" value="ECO:0007669"/>
    <property type="project" value="TreeGrafter"/>
</dbReference>
<reference evidence="8" key="1">
    <citation type="submission" date="2021-02" db="EMBL/GenBank/DDBJ databases">
        <authorList>
            <person name="Dougan E. K."/>
            <person name="Rhodes N."/>
            <person name="Thang M."/>
            <person name="Chan C."/>
        </authorList>
    </citation>
    <scope>NUCLEOTIDE SEQUENCE</scope>
</reference>
<dbReference type="OrthoDB" id="428130at2759"/>
<name>A0A812MCE5_SYMPI</name>
<proteinExistence type="predicted"/>
<dbReference type="GO" id="GO:0005524">
    <property type="term" value="F:ATP binding"/>
    <property type="evidence" value="ECO:0007669"/>
    <property type="project" value="UniProtKB-KW"/>
</dbReference>
<accession>A0A812MCE5</accession>
<dbReference type="Pfam" id="PF00005">
    <property type="entry name" value="ABC_tran"/>
    <property type="match status" value="1"/>
</dbReference>
<keyword evidence="4 6" id="KW-1133">Transmembrane helix</keyword>
<dbReference type="SMART" id="SM00382">
    <property type="entry name" value="AAA"/>
    <property type="match status" value="1"/>
</dbReference>
<evidence type="ECO:0000313" key="8">
    <source>
        <dbReference type="EMBL" id="CAE7264325.1"/>
    </source>
</evidence>
<evidence type="ECO:0000256" key="1">
    <source>
        <dbReference type="ARBA" id="ARBA00022692"/>
    </source>
</evidence>
<dbReference type="SUPFAM" id="SSF52540">
    <property type="entry name" value="P-loop containing nucleoside triphosphate hydrolases"/>
    <property type="match status" value="1"/>
</dbReference>
<comment type="caution">
    <text evidence="8">The sequence shown here is derived from an EMBL/GenBank/DDBJ whole genome shotgun (WGS) entry which is preliminary data.</text>
</comment>
<dbReference type="InterPro" id="IPR027417">
    <property type="entry name" value="P-loop_NTPase"/>
</dbReference>
<dbReference type="PROSITE" id="PS50893">
    <property type="entry name" value="ABC_TRANSPORTER_2"/>
    <property type="match status" value="1"/>
</dbReference>
<protein>
    <submittedName>
        <fullName evidence="8">CFTR protein</fullName>
    </submittedName>
</protein>
<feature type="transmembrane region" description="Helical" evidence="6">
    <location>
        <begin position="576"/>
        <end position="595"/>
    </location>
</feature>
<dbReference type="Gene3D" id="3.40.50.300">
    <property type="entry name" value="P-loop containing nucleotide triphosphate hydrolases"/>
    <property type="match status" value="1"/>
</dbReference>
<keyword evidence="3" id="KW-0067">ATP-binding</keyword>
<evidence type="ECO:0000259" key="7">
    <source>
        <dbReference type="PROSITE" id="PS50893"/>
    </source>
</evidence>
<dbReference type="AlphaFoldDB" id="A0A812MCE5"/>
<dbReference type="SUPFAM" id="SSF90123">
    <property type="entry name" value="ABC transporter transmembrane region"/>
    <property type="match status" value="1"/>
</dbReference>
<dbReference type="InterPro" id="IPR050173">
    <property type="entry name" value="ABC_transporter_C-like"/>
</dbReference>
<dbReference type="InterPro" id="IPR003593">
    <property type="entry name" value="AAA+_ATPase"/>
</dbReference>